<dbReference type="InterPro" id="IPR023400">
    <property type="entry name" value="RecA_C_sf"/>
</dbReference>
<dbReference type="SUPFAM" id="SSF54752">
    <property type="entry name" value="RecA protein, C-terminal domain"/>
    <property type="match status" value="1"/>
</dbReference>
<evidence type="ECO:0000259" key="6">
    <source>
        <dbReference type="PROSITE" id="PS50162"/>
    </source>
</evidence>
<dbReference type="GO" id="GO:0006281">
    <property type="term" value="P:DNA repair"/>
    <property type="evidence" value="ECO:0007669"/>
    <property type="project" value="InterPro"/>
</dbReference>
<dbReference type="PROSITE" id="PS50162">
    <property type="entry name" value="RECA_2"/>
    <property type="match status" value="1"/>
</dbReference>
<keyword evidence="2" id="KW-0547">Nucleotide-binding</keyword>
<keyword evidence="3" id="KW-0067">ATP-binding</keyword>
<dbReference type="NCBIfam" id="TIGR02012">
    <property type="entry name" value="tigrfam_recA"/>
    <property type="match status" value="1"/>
</dbReference>
<feature type="domain" description="RecA family profile 1" evidence="6">
    <location>
        <begin position="41"/>
        <end position="200"/>
    </location>
</feature>
<keyword evidence="4" id="KW-0238">DNA-binding</keyword>
<reference evidence="8" key="1">
    <citation type="journal article" date="2015" name="Nature">
        <title>Complex archaea that bridge the gap between prokaryotes and eukaryotes.</title>
        <authorList>
            <person name="Spang A."/>
            <person name="Saw J.H."/>
            <person name="Jorgensen S.L."/>
            <person name="Zaremba-Niedzwiedzka K."/>
            <person name="Martijn J."/>
            <person name="Lind A.E."/>
            <person name="van Eijk R."/>
            <person name="Schleper C."/>
            <person name="Guy L."/>
            <person name="Ettema T.J."/>
        </authorList>
    </citation>
    <scope>NUCLEOTIDE SEQUENCE</scope>
</reference>
<dbReference type="InterPro" id="IPR049261">
    <property type="entry name" value="RecA-like_C"/>
</dbReference>
<dbReference type="Gene3D" id="3.40.50.300">
    <property type="entry name" value="P-loop containing nucleotide triphosphate hydrolases"/>
    <property type="match status" value="1"/>
</dbReference>
<gene>
    <name evidence="8" type="ORF">LCGC14_1898020</name>
</gene>
<keyword evidence="5" id="KW-0233">DNA recombination</keyword>
<dbReference type="HAMAP" id="MF_00268">
    <property type="entry name" value="RecA"/>
    <property type="match status" value="1"/>
</dbReference>
<dbReference type="InterPro" id="IPR020584">
    <property type="entry name" value="DNA_recomb/repair_RecA_CS"/>
</dbReference>
<dbReference type="InterPro" id="IPR020587">
    <property type="entry name" value="RecA_monomer-monomer_interface"/>
</dbReference>
<dbReference type="Gene3D" id="3.30.250.10">
    <property type="entry name" value="RecA protein, C-terminal domain"/>
    <property type="match status" value="1"/>
</dbReference>
<proteinExistence type="inferred from homology"/>
<evidence type="ECO:0000259" key="7">
    <source>
        <dbReference type="PROSITE" id="PS50163"/>
    </source>
</evidence>
<dbReference type="GO" id="GO:0005829">
    <property type="term" value="C:cytosol"/>
    <property type="evidence" value="ECO:0007669"/>
    <property type="project" value="TreeGrafter"/>
</dbReference>
<dbReference type="InterPro" id="IPR013765">
    <property type="entry name" value="DNA_recomb/repair_RecA"/>
</dbReference>
<dbReference type="InterPro" id="IPR020588">
    <property type="entry name" value="RecA_ATP-bd"/>
</dbReference>
<comment type="caution">
    <text evidence="8">The sequence shown here is derived from an EMBL/GenBank/DDBJ whole genome shotgun (WGS) entry which is preliminary data.</text>
</comment>
<dbReference type="GO" id="GO:0006310">
    <property type="term" value="P:DNA recombination"/>
    <property type="evidence" value="ECO:0007669"/>
    <property type="project" value="UniProtKB-KW"/>
</dbReference>
<dbReference type="CDD" id="cd00983">
    <property type="entry name" value="RecA"/>
    <property type="match status" value="1"/>
</dbReference>
<dbReference type="GO" id="GO:0005524">
    <property type="term" value="F:ATP binding"/>
    <property type="evidence" value="ECO:0007669"/>
    <property type="project" value="UniProtKB-KW"/>
</dbReference>
<dbReference type="InterPro" id="IPR027417">
    <property type="entry name" value="P-loop_NTPase"/>
</dbReference>
<dbReference type="GO" id="GO:0140664">
    <property type="term" value="F:ATP-dependent DNA damage sensor activity"/>
    <property type="evidence" value="ECO:0007669"/>
    <property type="project" value="InterPro"/>
</dbReference>
<dbReference type="EMBL" id="LAZR01019823">
    <property type="protein sequence ID" value="KKL91105.1"/>
    <property type="molecule type" value="Genomic_DNA"/>
</dbReference>
<feature type="domain" description="RecA family profile 2" evidence="7">
    <location>
        <begin position="205"/>
        <end position="278"/>
    </location>
</feature>
<comment type="similarity">
    <text evidence="1">Belongs to the RecA family.</text>
</comment>
<name>A0A0F9IBA3_9ZZZZ</name>
<dbReference type="SUPFAM" id="SSF52540">
    <property type="entry name" value="P-loop containing nucleoside triphosphate hydrolases"/>
    <property type="match status" value="1"/>
</dbReference>
<evidence type="ECO:0000256" key="3">
    <source>
        <dbReference type="ARBA" id="ARBA00022840"/>
    </source>
</evidence>
<dbReference type="FunFam" id="3.40.50.300:FF:000087">
    <property type="entry name" value="Recombinase RecA"/>
    <property type="match status" value="1"/>
</dbReference>
<evidence type="ECO:0000256" key="4">
    <source>
        <dbReference type="ARBA" id="ARBA00023125"/>
    </source>
</evidence>
<evidence type="ECO:0000313" key="8">
    <source>
        <dbReference type="EMBL" id="KKL91105.1"/>
    </source>
</evidence>
<dbReference type="SMART" id="SM00382">
    <property type="entry name" value="AAA"/>
    <property type="match status" value="1"/>
</dbReference>
<dbReference type="PANTHER" id="PTHR45900:SF1">
    <property type="entry name" value="MITOCHONDRIAL DNA REPAIR PROTEIN RECA HOMOLOG-RELATED"/>
    <property type="match status" value="1"/>
</dbReference>
<dbReference type="PROSITE" id="PS50163">
    <property type="entry name" value="RECA_3"/>
    <property type="match status" value="1"/>
</dbReference>
<dbReference type="PROSITE" id="PS00321">
    <property type="entry name" value="RECA_1"/>
    <property type="match status" value="1"/>
</dbReference>
<evidence type="ECO:0000256" key="5">
    <source>
        <dbReference type="ARBA" id="ARBA00023172"/>
    </source>
</evidence>
<dbReference type="Pfam" id="PF00154">
    <property type="entry name" value="RecA_N"/>
    <property type="match status" value="1"/>
</dbReference>
<organism evidence="8">
    <name type="scientific">marine sediment metagenome</name>
    <dbReference type="NCBI Taxonomy" id="412755"/>
    <lineage>
        <taxon>unclassified sequences</taxon>
        <taxon>metagenomes</taxon>
        <taxon>ecological metagenomes</taxon>
    </lineage>
</organism>
<accession>A0A0F9IBA3</accession>
<dbReference type="InterPro" id="IPR003593">
    <property type="entry name" value="AAA+_ATPase"/>
</dbReference>
<evidence type="ECO:0008006" key="9">
    <source>
        <dbReference type="Google" id="ProtNLM"/>
    </source>
</evidence>
<dbReference type="InterPro" id="IPR049428">
    <property type="entry name" value="RecA-like_N"/>
</dbReference>
<dbReference type="PANTHER" id="PTHR45900">
    <property type="entry name" value="RECA"/>
    <property type="match status" value="1"/>
</dbReference>
<protein>
    <recommendedName>
        <fullName evidence="9">RecA family profile 2 domain-containing protein</fullName>
    </recommendedName>
</protein>
<sequence length="336" mass="36505">MPKNKKEPKKVKPGLDQALAKIEKMFGKGAIIRPDKNYKIETDSISTGSLELDLALGIGGLPCGRTVELFGSEGSGKTTLALSIIREVQKNQGKVAYIDAEHALDYDYARKIGVKLEDLLISQPNSGEEGLEVAQALIESGEVALIVIDSVAALTPQAEIDGTMSDAQIGLQARLMGKALRKMTGAISKTKTCVLFINQLRMKIGVMFGSPLVTPGGKALKFYASVRIDLRRVTTLKQGDKVIGTRVRAYVAKNKVAPPFRTAYFDIYSDEGLSTTGDVLNLAITHGIIDKSGSWFSYGKTQIGQGQEKARQYLKDNPKVFEEIKKQIVELLGAEK</sequence>
<dbReference type="AlphaFoldDB" id="A0A0F9IBA3"/>
<evidence type="ECO:0000256" key="2">
    <source>
        <dbReference type="ARBA" id="ARBA00022741"/>
    </source>
</evidence>
<dbReference type="Pfam" id="PF21096">
    <property type="entry name" value="RecA_C"/>
    <property type="match status" value="1"/>
</dbReference>
<dbReference type="PRINTS" id="PR00142">
    <property type="entry name" value="RECA"/>
</dbReference>
<dbReference type="GO" id="GO:0003697">
    <property type="term" value="F:single-stranded DNA binding"/>
    <property type="evidence" value="ECO:0007669"/>
    <property type="project" value="InterPro"/>
</dbReference>
<evidence type="ECO:0000256" key="1">
    <source>
        <dbReference type="ARBA" id="ARBA00009391"/>
    </source>
</evidence>